<dbReference type="AlphaFoldDB" id="A0AAU9S0M9"/>
<organism evidence="1 2">
    <name type="scientific">Thlaspi arvense</name>
    <name type="common">Field penny-cress</name>
    <dbReference type="NCBI Taxonomy" id="13288"/>
    <lineage>
        <taxon>Eukaryota</taxon>
        <taxon>Viridiplantae</taxon>
        <taxon>Streptophyta</taxon>
        <taxon>Embryophyta</taxon>
        <taxon>Tracheophyta</taxon>
        <taxon>Spermatophyta</taxon>
        <taxon>Magnoliopsida</taxon>
        <taxon>eudicotyledons</taxon>
        <taxon>Gunneridae</taxon>
        <taxon>Pentapetalae</taxon>
        <taxon>rosids</taxon>
        <taxon>malvids</taxon>
        <taxon>Brassicales</taxon>
        <taxon>Brassicaceae</taxon>
        <taxon>Thlaspideae</taxon>
        <taxon>Thlaspi</taxon>
    </lineage>
</organism>
<protein>
    <recommendedName>
        <fullName evidence="3">Aminotransferase-like plant mobile domain-containing protein</fullName>
    </recommendedName>
</protein>
<evidence type="ECO:0000313" key="2">
    <source>
        <dbReference type="Proteomes" id="UP000836841"/>
    </source>
</evidence>
<reference evidence="1 2" key="1">
    <citation type="submission" date="2022-03" db="EMBL/GenBank/DDBJ databases">
        <authorList>
            <person name="Nunn A."/>
            <person name="Chopra R."/>
            <person name="Nunn A."/>
            <person name="Contreras Garrido A."/>
        </authorList>
    </citation>
    <scope>NUCLEOTIDE SEQUENCE [LARGE SCALE GENOMIC DNA]</scope>
</reference>
<keyword evidence="2" id="KW-1185">Reference proteome</keyword>
<evidence type="ECO:0008006" key="3">
    <source>
        <dbReference type="Google" id="ProtNLM"/>
    </source>
</evidence>
<gene>
    <name evidence="1" type="ORF">TAV2_LOCUS9597</name>
</gene>
<dbReference type="Proteomes" id="UP000836841">
    <property type="component" value="Chromosome 3"/>
</dbReference>
<accession>A0AAU9S0M9</accession>
<proteinExistence type="predicted"/>
<evidence type="ECO:0000313" key="1">
    <source>
        <dbReference type="EMBL" id="CAH2053155.1"/>
    </source>
</evidence>
<sequence>ILRFETEDVVKQFIEYLKISENEAKALFLKKSKCKSYSIDTTKLKSHFEKVSEDNDDQDLEPYFIAYLLIMLGIVVNPNNTRGISAMFLPLLVKKINKYAWGTTMFDVLKTSVDAMKKKLLKKITTTLCVFALKRFRVFVSYEVKYLHHLVFL</sequence>
<dbReference type="EMBL" id="OU466859">
    <property type="protein sequence ID" value="CAH2053155.1"/>
    <property type="molecule type" value="Genomic_DNA"/>
</dbReference>
<feature type="non-terminal residue" evidence="1">
    <location>
        <position position="153"/>
    </location>
</feature>
<name>A0AAU9S0M9_THLAR</name>